<organism evidence="3 4">
    <name type="scientific">Cryptosporidium andersoni</name>
    <dbReference type="NCBI Taxonomy" id="117008"/>
    <lineage>
        <taxon>Eukaryota</taxon>
        <taxon>Sar</taxon>
        <taxon>Alveolata</taxon>
        <taxon>Apicomplexa</taxon>
        <taxon>Conoidasida</taxon>
        <taxon>Coccidia</taxon>
        <taxon>Eucoccidiorida</taxon>
        <taxon>Eimeriorina</taxon>
        <taxon>Cryptosporidiidae</taxon>
        <taxon>Cryptosporidium</taxon>
    </lineage>
</organism>
<dbReference type="GeneID" id="92364328"/>
<dbReference type="OrthoDB" id="340550at2759"/>
<dbReference type="InterPro" id="IPR042276">
    <property type="entry name" value="CapZ_alpha/beta_2"/>
</dbReference>
<sequence length="373" mass="42573">MYTKDKISDLDLVRNLVENIAPGSAFSVVSHCVDLNANISTAQLESLVQEHIEKYSFLVPLVNFTTESQGLIWGLVWKDAKFPLTKLVSIPNTSSLLSNYNMSDNLTLPKYIDPTLGIAFTIQPSVMGVVDIEKFEIEQTSNLAKIRITLDSKFEDPVVWNFINNPGSDNYIPLTGEDYCKFNVPARTVVFDSEVLPRISKDNLQTLVIVRSAMNLKLSSLKSGSWHSEWVISFPSDESQGLNWIGKIFIHSFCGEQGNSHLVYSRENIYIKLEQNFKKLNFSDEDLKNFVEESVSKINEAENNFHISLKLEVNKFRDESLTKLRRIIPVNKVPFDWTKFYASIKDPLSDNVEYLEKYYTDDIIDRTKLGNTV</sequence>
<accession>A0A1J4MQM5</accession>
<dbReference type="Proteomes" id="UP000186804">
    <property type="component" value="Unassembled WGS sequence"/>
</dbReference>
<evidence type="ECO:0000313" key="4">
    <source>
        <dbReference type="Proteomes" id="UP000186804"/>
    </source>
</evidence>
<dbReference type="RefSeq" id="XP_067068342.1">
    <property type="nucleotide sequence ID" value="XM_067210391.1"/>
</dbReference>
<comment type="caution">
    <text evidence="3">The sequence shown here is derived from an EMBL/GenBank/DDBJ whole genome shotgun (WGS) entry which is preliminary data.</text>
</comment>
<evidence type="ECO:0000256" key="2">
    <source>
        <dbReference type="ARBA" id="ARBA00023203"/>
    </source>
</evidence>
<evidence type="ECO:0000256" key="1">
    <source>
        <dbReference type="ARBA" id="ARBA00022467"/>
    </source>
</evidence>
<dbReference type="GO" id="GO:0008290">
    <property type="term" value="C:F-actin capping protein complex"/>
    <property type="evidence" value="ECO:0007669"/>
    <property type="project" value="InterPro"/>
</dbReference>
<dbReference type="Gene3D" id="3.90.1150.210">
    <property type="entry name" value="F-actin capping protein, beta subunit"/>
    <property type="match status" value="1"/>
</dbReference>
<dbReference type="InterPro" id="IPR037282">
    <property type="entry name" value="CapZ_alpha/beta"/>
</dbReference>
<dbReference type="GO" id="GO:0030863">
    <property type="term" value="C:cortical cytoskeleton"/>
    <property type="evidence" value="ECO:0007669"/>
    <property type="project" value="TreeGrafter"/>
</dbReference>
<dbReference type="AlphaFoldDB" id="A0A1J4MQM5"/>
<keyword evidence="1" id="KW-0117">Actin capping</keyword>
<dbReference type="InterPro" id="IPR002189">
    <property type="entry name" value="CapZ_alpha"/>
</dbReference>
<dbReference type="GO" id="GO:0051015">
    <property type="term" value="F:actin filament binding"/>
    <property type="evidence" value="ECO:0007669"/>
    <property type="project" value="TreeGrafter"/>
</dbReference>
<proteinExistence type="predicted"/>
<name>A0A1J4MQM5_9CRYT</name>
<keyword evidence="4" id="KW-1185">Reference proteome</keyword>
<evidence type="ECO:0008006" key="5">
    <source>
        <dbReference type="Google" id="ProtNLM"/>
    </source>
</evidence>
<keyword evidence="2" id="KW-0009">Actin-binding</keyword>
<reference evidence="3 4" key="1">
    <citation type="submission" date="2016-10" db="EMBL/GenBank/DDBJ databases">
        <title>Reductive evolution of mitochondrial metabolism and differential evolution of invasion-related proteins in Cryptosporidium.</title>
        <authorList>
            <person name="Liu S."/>
            <person name="Roellig D.M."/>
            <person name="Guo Y."/>
            <person name="Li N."/>
            <person name="Frace M.A."/>
            <person name="Tang K."/>
            <person name="Zhang L."/>
            <person name="Feng Y."/>
            <person name="Xiao L."/>
        </authorList>
    </citation>
    <scope>NUCLEOTIDE SEQUENCE [LARGE SCALE GENOMIC DNA]</scope>
    <source>
        <strain evidence="3">30847</strain>
    </source>
</reference>
<dbReference type="VEuPathDB" id="CryptoDB:cand_001430"/>
<dbReference type="GO" id="GO:0030036">
    <property type="term" value="P:actin cytoskeleton organization"/>
    <property type="evidence" value="ECO:0007669"/>
    <property type="project" value="TreeGrafter"/>
</dbReference>
<dbReference type="PANTHER" id="PTHR10653:SF0">
    <property type="entry name" value="F-ACTIN-CAPPING PROTEIN SUBUNIT ALPHA"/>
    <property type="match status" value="1"/>
</dbReference>
<dbReference type="SUPFAM" id="SSF90096">
    <property type="entry name" value="Subunits of heterodimeric actin filament capping protein Capz"/>
    <property type="match status" value="1"/>
</dbReference>
<dbReference type="Pfam" id="PF01267">
    <property type="entry name" value="F-actin_cap_A"/>
    <property type="match status" value="1"/>
</dbReference>
<protein>
    <recommendedName>
        <fullName evidence="5">F-actin-capping protein subunit alpha</fullName>
    </recommendedName>
</protein>
<evidence type="ECO:0000313" key="3">
    <source>
        <dbReference type="EMBL" id="OII76496.1"/>
    </source>
</evidence>
<gene>
    <name evidence="3" type="ORF">cand_001430</name>
</gene>
<dbReference type="GO" id="GO:0051016">
    <property type="term" value="P:barbed-end actin filament capping"/>
    <property type="evidence" value="ECO:0007669"/>
    <property type="project" value="InterPro"/>
</dbReference>
<dbReference type="EMBL" id="LRBS01000060">
    <property type="protein sequence ID" value="OII76496.1"/>
    <property type="molecule type" value="Genomic_DNA"/>
</dbReference>
<dbReference type="PANTHER" id="PTHR10653">
    <property type="entry name" value="F-ACTIN-CAPPING PROTEIN SUBUNIT ALPHA"/>
    <property type="match status" value="1"/>
</dbReference>